<dbReference type="Proteomes" id="UP001215087">
    <property type="component" value="Unassembled WGS sequence"/>
</dbReference>
<dbReference type="SMART" id="SM00267">
    <property type="entry name" value="GGDEF"/>
    <property type="match status" value="1"/>
</dbReference>
<proteinExistence type="predicted"/>
<feature type="transmembrane region" description="Helical" evidence="1">
    <location>
        <begin position="192"/>
        <end position="215"/>
    </location>
</feature>
<dbReference type="Pfam" id="PF00990">
    <property type="entry name" value="GGDEF"/>
    <property type="match status" value="1"/>
</dbReference>
<dbReference type="InterPro" id="IPR050469">
    <property type="entry name" value="Diguanylate_Cyclase"/>
</dbReference>
<dbReference type="RefSeq" id="WP_227207859.1">
    <property type="nucleotide sequence ID" value="NZ_JAJCLO010000009.1"/>
</dbReference>
<evidence type="ECO:0000259" key="2">
    <source>
        <dbReference type="PROSITE" id="PS50887"/>
    </source>
</evidence>
<keyword evidence="1" id="KW-0472">Membrane</keyword>
<feature type="transmembrane region" description="Helical" evidence="1">
    <location>
        <begin position="127"/>
        <end position="147"/>
    </location>
</feature>
<feature type="transmembrane region" description="Helical" evidence="1">
    <location>
        <begin position="95"/>
        <end position="115"/>
    </location>
</feature>
<dbReference type="InterPro" id="IPR029787">
    <property type="entry name" value="Nucleotide_cyclase"/>
</dbReference>
<dbReference type="EMBL" id="JAQSVD010000008">
    <property type="protein sequence ID" value="MDE1471522.1"/>
    <property type="molecule type" value="Genomic_DNA"/>
</dbReference>
<dbReference type="PANTHER" id="PTHR45138">
    <property type="entry name" value="REGULATORY COMPONENTS OF SENSORY TRANSDUCTION SYSTEM"/>
    <property type="match status" value="1"/>
</dbReference>
<dbReference type="InterPro" id="IPR043128">
    <property type="entry name" value="Rev_trsase/Diguanyl_cyclase"/>
</dbReference>
<dbReference type="NCBIfam" id="TIGR00254">
    <property type="entry name" value="GGDEF"/>
    <property type="match status" value="1"/>
</dbReference>
<keyword evidence="1" id="KW-1133">Transmembrane helix</keyword>
<protein>
    <submittedName>
        <fullName evidence="3">GGDEF domain-containing protein</fullName>
    </submittedName>
</protein>
<evidence type="ECO:0000313" key="4">
    <source>
        <dbReference type="Proteomes" id="UP001215087"/>
    </source>
</evidence>
<dbReference type="PANTHER" id="PTHR45138:SF9">
    <property type="entry name" value="DIGUANYLATE CYCLASE DGCM-RELATED"/>
    <property type="match status" value="1"/>
</dbReference>
<evidence type="ECO:0000313" key="3">
    <source>
        <dbReference type="EMBL" id="MDE1471522.1"/>
    </source>
</evidence>
<comment type="caution">
    <text evidence="3">The sequence shown here is derived from an EMBL/GenBank/DDBJ whole genome shotgun (WGS) entry which is preliminary data.</text>
</comment>
<dbReference type="CDD" id="cd01949">
    <property type="entry name" value="GGDEF"/>
    <property type="match status" value="1"/>
</dbReference>
<evidence type="ECO:0000256" key="1">
    <source>
        <dbReference type="SAM" id="Phobius"/>
    </source>
</evidence>
<organism evidence="3 4">
    <name type="scientific">Eubacterium limosum</name>
    <dbReference type="NCBI Taxonomy" id="1736"/>
    <lineage>
        <taxon>Bacteria</taxon>
        <taxon>Bacillati</taxon>
        <taxon>Bacillota</taxon>
        <taxon>Clostridia</taxon>
        <taxon>Eubacteriales</taxon>
        <taxon>Eubacteriaceae</taxon>
        <taxon>Eubacterium</taxon>
    </lineage>
</organism>
<dbReference type="Gene3D" id="3.30.70.270">
    <property type="match status" value="1"/>
</dbReference>
<keyword evidence="4" id="KW-1185">Reference proteome</keyword>
<keyword evidence="1" id="KW-0812">Transmembrane</keyword>
<gene>
    <name evidence="3" type="ORF">PTZ04_14785</name>
</gene>
<dbReference type="PROSITE" id="PS50887">
    <property type="entry name" value="GGDEF"/>
    <property type="match status" value="1"/>
</dbReference>
<name>A0ABT5URD8_EUBLI</name>
<feature type="transmembrane region" description="Helical" evidence="1">
    <location>
        <begin position="41"/>
        <end position="74"/>
    </location>
</feature>
<feature type="transmembrane region" description="Helical" evidence="1">
    <location>
        <begin position="168"/>
        <end position="186"/>
    </location>
</feature>
<feature type="domain" description="GGDEF" evidence="2">
    <location>
        <begin position="278"/>
        <end position="405"/>
    </location>
</feature>
<dbReference type="SUPFAM" id="SSF55073">
    <property type="entry name" value="Nucleotide cyclase"/>
    <property type="match status" value="1"/>
</dbReference>
<reference evidence="3 4" key="1">
    <citation type="submission" date="2023-02" db="EMBL/GenBank/DDBJ databases">
        <title>Comparative genome analysis of Eubacterium limosum species.</title>
        <authorList>
            <person name="Bak J.E."/>
        </authorList>
    </citation>
    <scope>NUCLEOTIDE SEQUENCE [LARGE SCALE GENOMIC DNA]</scope>
    <source>
        <strain evidence="3 4">KGMB01548</strain>
    </source>
</reference>
<sequence length="405" mass="44652">MMTTNLIPLTLTLIILLTVFYVLSNSSLLCALKQGTVHSRYWWLVFGLCLGCLLLIMAVFGIPLPLFLLLLYGLKACELLHFPEPGQRNWSAVNLNFLLIAAIYLITLGVLALCQGGSVPSVLSDPLLRPVSLILLLVLNGGMDLFLSRFSQHMLELKTDFRSEEARLFVQFTALSVTFVLLDSAACLFDLPALLVSLFLIGSNALLLLMVGLFIHQLSIIREEAHLETEYALLESSRSRQIRRTEALRDSAYRDALTGAHSRLYAEDYLARLLGQGSPFALAYIDLDGLKGINDAYGHLAGDRYLQDFVQALAQSLRSEDILARVGGDEFMVLFPDTSAPAAHTILSKARARLAAQSRSDWPLSFSFGVDGALKGADKSIEALIHTADQAMYADKQNRRAKEAT</sequence>
<accession>A0ABT5URD8</accession>
<dbReference type="InterPro" id="IPR000160">
    <property type="entry name" value="GGDEF_dom"/>
</dbReference>